<evidence type="ECO:0000313" key="2">
    <source>
        <dbReference type="EMBL" id="GIY02959.1"/>
    </source>
</evidence>
<reference evidence="2 3" key="1">
    <citation type="submission" date="2021-06" db="EMBL/GenBank/DDBJ databases">
        <title>Caerostris darwini draft genome.</title>
        <authorList>
            <person name="Kono N."/>
            <person name="Arakawa K."/>
        </authorList>
    </citation>
    <scope>NUCLEOTIDE SEQUENCE [LARGE SCALE GENOMIC DNA]</scope>
</reference>
<dbReference type="EMBL" id="BPLQ01003766">
    <property type="protein sequence ID" value="GIY02959.1"/>
    <property type="molecule type" value="Genomic_DNA"/>
</dbReference>
<name>A0AAV4Q0W1_9ARAC</name>
<proteinExistence type="predicted"/>
<dbReference type="Proteomes" id="UP001054837">
    <property type="component" value="Unassembled WGS sequence"/>
</dbReference>
<gene>
    <name evidence="2" type="ORF">CDAR_407461</name>
</gene>
<dbReference type="AlphaFoldDB" id="A0AAV4Q0W1"/>
<organism evidence="2 3">
    <name type="scientific">Caerostris darwini</name>
    <dbReference type="NCBI Taxonomy" id="1538125"/>
    <lineage>
        <taxon>Eukaryota</taxon>
        <taxon>Metazoa</taxon>
        <taxon>Ecdysozoa</taxon>
        <taxon>Arthropoda</taxon>
        <taxon>Chelicerata</taxon>
        <taxon>Arachnida</taxon>
        <taxon>Araneae</taxon>
        <taxon>Araneomorphae</taxon>
        <taxon>Entelegynae</taxon>
        <taxon>Araneoidea</taxon>
        <taxon>Araneidae</taxon>
        <taxon>Caerostris</taxon>
    </lineage>
</organism>
<sequence>MWIVWSGLLSWNQFLTIGSGSPRVTTSSDDRYLRLSTRRNSTETESHFRSALASATGTVSSKPRQYAQGRVLKTRMPVLRVRLTSGHGWVRF</sequence>
<evidence type="ECO:0008006" key="4">
    <source>
        <dbReference type="Google" id="ProtNLM"/>
    </source>
</evidence>
<feature type="chain" id="PRO_5043674609" description="Secreted protein" evidence="1">
    <location>
        <begin position="21"/>
        <end position="92"/>
    </location>
</feature>
<protein>
    <recommendedName>
        <fullName evidence="4">Secreted protein</fullName>
    </recommendedName>
</protein>
<keyword evidence="1" id="KW-0732">Signal</keyword>
<accession>A0AAV4Q0W1</accession>
<feature type="signal peptide" evidence="1">
    <location>
        <begin position="1"/>
        <end position="20"/>
    </location>
</feature>
<keyword evidence="3" id="KW-1185">Reference proteome</keyword>
<comment type="caution">
    <text evidence="2">The sequence shown here is derived from an EMBL/GenBank/DDBJ whole genome shotgun (WGS) entry which is preliminary data.</text>
</comment>
<evidence type="ECO:0000256" key="1">
    <source>
        <dbReference type="SAM" id="SignalP"/>
    </source>
</evidence>
<evidence type="ECO:0000313" key="3">
    <source>
        <dbReference type="Proteomes" id="UP001054837"/>
    </source>
</evidence>